<keyword evidence="5" id="KW-0472">Membrane</keyword>
<dbReference type="Gene3D" id="3.40.50.720">
    <property type="entry name" value="NAD(P)-binding Rossmann-like Domain"/>
    <property type="match status" value="1"/>
</dbReference>
<dbReference type="PANTHER" id="PTHR24322">
    <property type="entry name" value="PKSB"/>
    <property type="match status" value="1"/>
</dbReference>
<dbReference type="InterPro" id="IPR020904">
    <property type="entry name" value="Sc_DH/Rdtase_CS"/>
</dbReference>
<dbReference type="PROSITE" id="PS00061">
    <property type="entry name" value="ADH_SHORT"/>
    <property type="match status" value="1"/>
</dbReference>
<proteinExistence type="inferred from homology"/>
<name>A0ABR2WSQ3_9FUNG</name>
<dbReference type="PRINTS" id="PR00080">
    <property type="entry name" value="SDRFAMILY"/>
</dbReference>
<protein>
    <recommendedName>
        <fullName evidence="8">NAD(P)-binding protein</fullName>
    </recommendedName>
</protein>
<comment type="caution">
    <text evidence="6">The sequence shown here is derived from an EMBL/GenBank/DDBJ whole genome shotgun (WGS) entry which is preliminary data.</text>
</comment>
<dbReference type="InterPro" id="IPR036291">
    <property type="entry name" value="NAD(P)-bd_dom_sf"/>
</dbReference>
<evidence type="ECO:0000256" key="1">
    <source>
        <dbReference type="ARBA" id="ARBA00006484"/>
    </source>
</evidence>
<accession>A0ABR2WSQ3</accession>
<evidence type="ECO:0000256" key="5">
    <source>
        <dbReference type="SAM" id="Phobius"/>
    </source>
</evidence>
<dbReference type="CDD" id="cd05339">
    <property type="entry name" value="17beta-HSDXI-like_SDR_c"/>
    <property type="match status" value="1"/>
</dbReference>
<keyword evidence="7" id="KW-1185">Reference proteome</keyword>
<dbReference type="Pfam" id="PF00106">
    <property type="entry name" value="adh_short"/>
    <property type="match status" value="1"/>
</dbReference>
<evidence type="ECO:0008006" key="8">
    <source>
        <dbReference type="Google" id="ProtNLM"/>
    </source>
</evidence>
<evidence type="ECO:0000313" key="6">
    <source>
        <dbReference type="EMBL" id="KAK9764541.1"/>
    </source>
</evidence>
<dbReference type="SUPFAM" id="SSF51735">
    <property type="entry name" value="NAD(P)-binding Rossmann-fold domains"/>
    <property type="match status" value="1"/>
</dbReference>
<dbReference type="PRINTS" id="PR00081">
    <property type="entry name" value="GDHRDH"/>
</dbReference>
<keyword evidence="2" id="KW-0521">NADP</keyword>
<dbReference type="InterPro" id="IPR002347">
    <property type="entry name" value="SDR_fam"/>
</dbReference>
<evidence type="ECO:0000256" key="4">
    <source>
        <dbReference type="RuleBase" id="RU000363"/>
    </source>
</evidence>
<feature type="transmembrane region" description="Helical" evidence="5">
    <location>
        <begin position="12"/>
        <end position="31"/>
    </location>
</feature>
<feature type="transmembrane region" description="Helical" evidence="5">
    <location>
        <begin position="43"/>
        <end position="61"/>
    </location>
</feature>
<evidence type="ECO:0000256" key="2">
    <source>
        <dbReference type="ARBA" id="ARBA00022857"/>
    </source>
</evidence>
<evidence type="ECO:0000256" key="3">
    <source>
        <dbReference type="ARBA" id="ARBA00023002"/>
    </source>
</evidence>
<sequence length="333" mass="36915">MANFNLDYLLRILRVSLFYYGFGICLLWYLLSTGVPISGWGGIGYAYGLIVIFSALGYHLLHPKSKKKFDWQDEVVLITGGASGVGFMLAETLAVRNIKTIVLDIKEMKSEYNIHAYQCDVADSKQVIAIAEKIRNEVGAPTILINNAGIIIPNTLLDARIEDIERTLNVNLASQFWTIKEFLPSMIKNNHGHIVSMSSALGLVGAAQAADYAASKAGIIALHDSLREELACRYPEVDNVHCSILIPGLINTGMFAGVTHPFKFFLTTLEPAEVVQEIETILESNVGNEMKIPFYVNFTPLLRMTPNWVKNLAHQVTGSNVALKKWRGKTKDQ</sequence>
<keyword evidence="5" id="KW-1133">Transmembrane helix</keyword>
<gene>
    <name evidence="6" type="ORF">K7432_007873</name>
</gene>
<keyword evidence="5" id="KW-0812">Transmembrane</keyword>
<organism evidence="6 7">
    <name type="scientific">Basidiobolus ranarum</name>
    <dbReference type="NCBI Taxonomy" id="34480"/>
    <lineage>
        <taxon>Eukaryota</taxon>
        <taxon>Fungi</taxon>
        <taxon>Fungi incertae sedis</taxon>
        <taxon>Zoopagomycota</taxon>
        <taxon>Entomophthoromycotina</taxon>
        <taxon>Basidiobolomycetes</taxon>
        <taxon>Basidiobolales</taxon>
        <taxon>Basidiobolaceae</taxon>
        <taxon>Basidiobolus</taxon>
    </lineage>
</organism>
<reference evidence="6 7" key="1">
    <citation type="submission" date="2023-04" db="EMBL/GenBank/DDBJ databases">
        <title>Genome of Basidiobolus ranarum AG-B5.</title>
        <authorList>
            <person name="Stajich J.E."/>
            <person name="Carter-House D."/>
            <person name="Gryganskyi A."/>
        </authorList>
    </citation>
    <scope>NUCLEOTIDE SEQUENCE [LARGE SCALE GENOMIC DNA]</scope>
    <source>
        <strain evidence="6 7">AG-B5</strain>
    </source>
</reference>
<dbReference type="Proteomes" id="UP001479436">
    <property type="component" value="Unassembled WGS sequence"/>
</dbReference>
<keyword evidence="3" id="KW-0560">Oxidoreductase</keyword>
<dbReference type="PANTHER" id="PTHR24322:SF736">
    <property type="entry name" value="RETINOL DEHYDROGENASE 10"/>
    <property type="match status" value="1"/>
</dbReference>
<comment type="similarity">
    <text evidence="1 4">Belongs to the short-chain dehydrogenases/reductases (SDR) family.</text>
</comment>
<dbReference type="EMBL" id="JASJQH010000409">
    <property type="protein sequence ID" value="KAK9764541.1"/>
    <property type="molecule type" value="Genomic_DNA"/>
</dbReference>
<evidence type="ECO:0000313" key="7">
    <source>
        <dbReference type="Proteomes" id="UP001479436"/>
    </source>
</evidence>